<protein>
    <recommendedName>
        <fullName evidence="3">Nuclease SbcCD subunit C</fullName>
    </recommendedName>
</protein>
<reference evidence="5" key="1">
    <citation type="submission" date="2014-11" db="EMBL/GenBank/DDBJ databases">
        <authorList>
            <person name="Malar M.C."/>
            <person name="Sen D."/>
            <person name="Tripathy S."/>
        </authorList>
    </citation>
    <scope>NUCLEOTIDE SEQUENCE</scope>
    <source>
        <strain evidence="5">BDU141951</strain>
    </source>
</reference>
<proteinExistence type="inferred from homology"/>
<dbReference type="Gene3D" id="3.40.50.300">
    <property type="entry name" value="P-loop containing nucleotide triphosphate hydrolases"/>
    <property type="match status" value="2"/>
</dbReference>
<evidence type="ECO:0000256" key="2">
    <source>
        <dbReference type="ARBA" id="ARBA00011322"/>
    </source>
</evidence>
<sequence>MQILSVTLKNFKTHQDKHFTFAPGTNAICGENGAGKTSILEAIAWALFNYIGDYAKDDLIRNGSGSAEVTVEFISNQDGRTYTVQRHTNKGYTIFDPQLNERLPYTRIKDEVLPWLRDHLGVSPGTDLGELFARTIGVPQGTFTADFLQSAENRKAVFDKVLKVEEYKTVYKDLNSLRRFAEAKVAAVDAEIAGYEEQLAGLEELQARHQQVITEISTSEAQIKTLETQLATLQQERDALKAQTDAVQKLQTERQQVQAQLDGQQQAIALLTQSLNQAQAAAKICAETRPAYQAYQTAEQELQALTQRQTDRQARQKKQQQLQKTLDTRAADLTRLKVQLEGFATAAQEIQQLAPAVQEQTRLEAQLQTLQQQQTALAQVRGELQASEKQTQQQAQQVEQLQQELTRLQALEAAVATLHEVEQQRDRLQQQLSRIEAARQFETELRQLVERGQASCDRHQSEANTALDTLADLQQSIPVLSVDSITSLKSALESGVTINRAIVADVEKILADLSTQTDADQLRSQLQAAKSRLTQLSQQQATLATRPAKQQQLTRLQTQQQTLAEHTQTLQSQLAAGDDLATQLATLQTALAQLEDPKGRTAVLSRSLQQQPTVQKRYDEMQTAQTGIQKQIDELTAELAEFDDLDAAIATHNQAKQAHQAGYLQYLQNEKAAQDESRLTQDLATAQTALVAKQQAREQVQTQLDQALADFDPQRAQQVDASYQSVRSERDRLAGSLPSQQQRLQDYQRQIDALKAVADKRDAATAERQQRDRIKRFINFARKAYKEAGPRITERYVQQISREGDRLFRELINRPNVALTWTRDYEILVQEGPNKRRFVNLSGGEQMCAALAVRLALLKVLADIDIAFFDEPTTNMDRPRRESLAEAIARIRSFNQLFVISHDDTFEKVTENVIVVEREA</sequence>
<dbReference type="SUPFAM" id="SSF52540">
    <property type="entry name" value="P-loop containing nucleoside triphosphate hydrolases"/>
    <property type="match status" value="1"/>
</dbReference>
<dbReference type="Pfam" id="PF13175">
    <property type="entry name" value="AAA_15"/>
    <property type="match status" value="1"/>
</dbReference>
<feature type="domain" description="Endonuclease GajA/Old nuclease/RecF-like AAA" evidence="4">
    <location>
        <begin position="1"/>
        <end position="397"/>
    </location>
</feature>
<comment type="subunit">
    <text evidence="2">Heterodimer of SbcC and SbcD.</text>
</comment>
<dbReference type="InterPro" id="IPR041685">
    <property type="entry name" value="AAA_GajA/Old/RecF-like"/>
</dbReference>
<dbReference type="EMBL" id="JTHE02000003">
    <property type="protein sequence ID" value="NEV66379.1"/>
    <property type="molecule type" value="Genomic_DNA"/>
</dbReference>
<evidence type="ECO:0000259" key="4">
    <source>
        <dbReference type="Pfam" id="PF13175"/>
    </source>
</evidence>
<dbReference type="GO" id="GO:0006302">
    <property type="term" value="P:double-strand break repair"/>
    <property type="evidence" value="ECO:0007669"/>
    <property type="project" value="InterPro"/>
</dbReference>
<accession>A0A0C1UMH0</accession>
<evidence type="ECO:0000256" key="1">
    <source>
        <dbReference type="ARBA" id="ARBA00006930"/>
    </source>
</evidence>
<dbReference type="AlphaFoldDB" id="A0A0C1UMH0"/>
<dbReference type="PANTHER" id="PTHR32114">
    <property type="entry name" value="ABC TRANSPORTER ABCH.3"/>
    <property type="match status" value="1"/>
</dbReference>
<evidence type="ECO:0000256" key="3">
    <source>
        <dbReference type="ARBA" id="ARBA00013368"/>
    </source>
</evidence>
<organism evidence="5">
    <name type="scientific">Lyngbya confervoides BDU141951</name>
    <dbReference type="NCBI Taxonomy" id="1574623"/>
    <lineage>
        <taxon>Bacteria</taxon>
        <taxon>Bacillati</taxon>
        <taxon>Cyanobacteriota</taxon>
        <taxon>Cyanophyceae</taxon>
        <taxon>Oscillatoriophycideae</taxon>
        <taxon>Oscillatoriales</taxon>
        <taxon>Microcoleaceae</taxon>
        <taxon>Lyngbya</taxon>
    </lineage>
</organism>
<comment type="caution">
    <text evidence="5">The sequence shown here is derived from an EMBL/GenBank/DDBJ whole genome shotgun (WGS) entry which is preliminary data.</text>
</comment>
<dbReference type="PANTHER" id="PTHR32114:SF2">
    <property type="entry name" value="ABC TRANSPORTER ABCH.3"/>
    <property type="match status" value="1"/>
</dbReference>
<comment type="similarity">
    <text evidence="1">Belongs to the SMC family. SbcC subfamily.</text>
</comment>
<evidence type="ECO:0000313" key="5">
    <source>
        <dbReference type="EMBL" id="NEV66379.1"/>
    </source>
</evidence>
<dbReference type="InterPro" id="IPR027417">
    <property type="entry name" value="P-loop_NTPase"/>
</dbReference>
<dbReference type="GO" id="GO:0016887">
    <property type="term" value="F:ATP hydrolysis activity"/>
    <property type="evidence" value="ECO:0007669"/>
    <property type="project" value="InterPro"/>
</dbReference>
<name>A0A0C1UMH0_9CYAN</name>
<reference evidence="5" key="3">
    <citation type="submission" date="2020-02" db="EMBL/GenBank/DDBJ databases">
        <authorList>
            <person name="Sarangi A.N."/>
            <person name="Ghosh S."/>
            <person name="Mukherjee M."/>
            <person name="Tripathy S."/>
        </authorList>
    </citation>
    <scope>NUCLEOTIDE SEQUENCE</scope>
    <source>
        <strain evidence="5">BDU141951</strain>
    </source>
</reference>
<reference evidence="5" key="2">
    <citation type="journal article" date="2015" name="Genome Announc.">
        <title>Draft Genome Sequence of Filamentous Marine Cyanobacterium Lyngbya confervoides Strain BDU141951.</title>
        <authorList>
            <person name="Chandrababunaidu M.M."/>
            <person name="Sen D."/>
            <person name="Tripathy S."/>
        </authorList>
    </citation>
    <scope>NUCLEOTIDE SEQUENCE</scope>
    <source>
        <strain evidence="5">BDU141951</strain>
    </source>
</reference>
<gene>
    <name evidence="5" type="ORF">QQ91_004540</name>
</gene>